<dbReference type="AlphaFoldDB" id="L8JFY7"/>
<proteinExistence type="predicted"/>
<accession>L8JFY7</accession>
<dbReference type="PATRIC" id="fig|1056511.3.peg.748"/>
<keyword evidence="2" id="KW-1185">Reference proteome</keyword>
<sequence length="248" mass="29507">MPISFLFTRSFSPNRLAKSFIFRLSKDENYPKLRYIKPRIIIRKFIEERFPSDSKRCIRLVTDTVMSNKPIKINQYLYFILMDDQFDNFTVIEMRDAYLSKFDNHLDTTEARKIVYRQILRLQRRGLLEKNGANNARDSRYKKTALFYESDLQPHPKDASPVRQINNCGHIDECKDPVIQQLKERLKQCEVDLLTSIGESEEYMRLYESFPEMKEHLESQYLQARENSSKLLGQIKAIKIVLTHQKKL</sequence>
<organism evidence="1 2">
    <name type="scientific">Photobacterium marinum</name>
    <dbReference type="NCBI Taxonomy" id="1056511"/>
    <lineage>
        <taxon>Bacteria</taxon>
        <taxon>Pseudomonadati</taxon>
        <taxon>Pseudomonadota</taxon>
        <taxon>Gammaproteobacteria</taxon>
        <taxon>Vibrionales</taxon>
        <taxon>Vibrionaceae</taxon>
        <taxon>Photobacterium</taxon>
    </lineage>
</organism>
<gene>
    <name evidence="1" type="ORF">C942_02686</name>
</gene>
<name>L8JFY7_9GAMM</name>
<dbReference type="Proteomes" id="UP000011134">
    <property type="component" value="Unassembled WGS sequence"/>
</dbReference>
<protein>
    <submittedName>
        <fullName evidence="1">Response regulator</fullName>
    </submittedName>
</protein>
<evidence type="ECO:0000313" key="1">
    <source>
        <dbReference type="EMBL" id="ELR67178.1"/>
    </source>
</evidence>
<comment type="caution">
    <text evidence="1">The sequence shown here is derived from an EMBL/GenBank/DDBJ whole genome shotgun (WGS) entry which is preliminary data.</text>
</comment>
<reference evidence="1 2" key="1">
    <citation type="submission" date="2012-12" db="EMBL/GenBank/DDBJ databases">
        <title>Genome Assembly of Photobacterium sp. AK15.</title>
        <authorList>
            <person name="Khatri I."/>
            <person name="Vaidya B."/>
            <person name="Srinivas T.N.R."/>
            <person name="Subramanian S."/>
            <person name="Pinnaka A."/>
        </authorList>
    </citation>
    <scope>NUCLEOTIDE SEQUENCE [LARGE SCALE GENOMIC DNA]</scope>
    <source>
        <strain evidence="1 2">AK15</strain>
    </source>
</reference>
<dbReference type="EMBL" id="AMZO01000003">
    <property type="protein sequence ID" value="ELR67178.1"/>
    <property type="molecule type" value="Genomic_DNA"/>
</dbReference>
<evidence type="ECO:0000313" key="2">
    <source>
        <dbReference type="Proteomes" id="UP000011134"/>
    </source>
</evidence>